<evidence type="ECO:0000256" key="3">
    <source>
        <dbReference type="PIRNR" id="PIRNR002070"/>
    </source>
</evidence>
<comment type="caution">
    <text evidence="4">The sequence shown here is derived from an EMBL/GenBank/DDBJ whole genome shotgun (WGS) entry which is preliminary data.</text>
</comment>
<comment type="subunit">
    <text evidence="2">Homotetramer.</text>
</comment>
<comment type="function">
    <text evidence="2">Plays an important role in DNA replication, recombination and repair. Binds to ssDNA and to an array of partner proteins to recruit them to their sites of action during DNA metabolism.</text>
</comment>
<keyword evidence="5" id="KW-1185">Reference proteome</keyword>
<organism evidence="4 5">
    <name type="scientific">Sedimentibacter acidaminivorans</name>
    <dbReference type="NCBI Taxonomy" id="913099"/>
    <lineage>
        <taxon>Bacteria</taxon>
        <taxon>Bacillati</taxon>
        <taxon>Bacillota</taxon>
        <taxon>Tissierellia</taxon>
        <taxon>Sedimentibacter</taxon>
    </lineage>
</organism>
<protein>
    <recommendedName>
        <fullName evidence="2 3">Single-stranded DNA-binding protein</fullName>
        <shortName evidence="2">SSB</shortName>
    </recommendedName>
</protein>
<sequence>MNHVVLIGRLVRDPELKFIPTTGMAVTNFTLAVDKDLFGDKKQEAVNQGKPTANFIYITVFGKSAENCANYLNKGNKCAVHGRITTSSYEKDGAKQYKTGVTADRVEFLEGKKNDSDVDNDIFTPIGDDEEIPF</sequence>
<dbReference type="CDD" id="cd04496">
    <property type="entry name" value="SSB_OBF"/>
    <property type="match status" value="1"/>
</dbReference>
<dbReference type="PIRSF" id="PIRSF002070">
    <property type="entry name" value="SSB"/>
    <property type="match status" value="1"/>
</dbReference>
<dbReference type="RefSeq" id="WP_209512582.1">
    <property type="nucleotide sequence ID" value="NZ_JAGGKS010000008.1"/>
</dbReference>
<name>A0ABS4GHK6_9FIRM</name>
<dbReference type="PANTHER" id="PTHR10302">
    <property type="entry name" value="SINGLE-STRANDED DNA-BINDING PROTEIN"/>
    <property type="match status" value="1"/>
</dbReference>
<dbReference type="HAMAP" id="MF_00984">
    <property type="entry name" value="SSB"/>
    <property type="match status" value="1"/>
</dbReference>
<evidence type="ECO:0000256" key="1">
    <source>
        <dbReference type="ARBA" id="ARBA00023125"/>
    </source>
</evidence>
<dbReference type="Gene3D" id="2.40.50.140">
    <property type="entry name" value="Nucleic acid-binding proteins"/>
    <property type="match status" value="1"/>
</dbReference>
<evidence type="ECO:0000313" key="4">
    <source>
        <dbReference type="EMBL" id="MBP1926865.1"/>
    </source>
</evidence>
<dbReference type="InterPro" id="IPR000424">
    <property type="entry name" value="Primosome_PriB/ssb"/>
</dbReference>
<dbReference type="GO" id="GO:0003677">
    <property type="term" value="F:DNA binding"/>
    <property type="evidence" value="ECO:0007669"/>
    <property type="project" value="UniProtKB-KW"/>
</dbReference>
<dbReference type="Proteomes" id="UP001519342">
    <property type="component" value="Unassembled WGS sequence"/>
</dbReference>
<dbReference type="Pfam" id="PF00436">
    <property type="entry name" value="SSB"/>
    <property type="match status" value="1"/>
</dbReference>
<feature type="short sequence motif" description="Important for interaction with partner proteins" evidence="2">
    <location>
        <begin position="129"/>
        <end position="134"/>
    </location>
</feature>
<reference evidence="4 5" key="1">
    <citation type="submission" date="2021-03" db="EMBL/GenBank/DDBJ databases">
        <title>Genomic Encyclopedia of Type Strains, Phase IV (KMG-IV): sequencing the most valuable type-strain genomes for metagenomic binning, comparative biology and taxonomic classification.</title>
        <authorList>
            <person name="Goeker M."/>
        </authorList>
    </citation>
    <scope>NUCLEOTIDE SEQUENCE [LARGE SCALE GENOMIC DNA]</scope>
    <source>
        <strain evidence="4 5">DSM 24004</strain>
    </source>
</reference>
<keyword evidence="2" id="KW-0234">DNA repair</keyword>
<comment type="caution">
    <text evidence="2">Lacks conserved residue(s) required for the propagation of feature annotation.</text>
</comment>
<dbReference type="PROSITE" id="PS50935">
    <property type="entry name" value="SSB"/>
    <property type="match status" value="1"/>
</dbReference>
<keyword evidence="2" id="KW-0227">DNA damage</keyword>
<dbReference type="InterPro" id="IPR011344">
    <property type="entry name" value="ssDNA-bd"/>
</dbReference>
<dbReference type="EMBL" id="JAGGKS010000008">
    <property type="protein sequence ID" value="MBP1926865.1"/>
    <property type="molecule type" value="Genomic_DNA"/>
</dbReference>
<keyword evidence="1 2" id="KW-0238">DNA-binding</keyword>
<evidence type="ECO:0000256" key="2">
    <source>
        <dbReference type="HAMAP-Rule" id="MF_00984"/>
    </source>
</evidence>
<dbReference type="PANTHER" id="PTHR10302:SF27">
    <property type="entry name" value="SINGLE-STRANDED DNA-BINDING PROTEIN"/>
    <property type="match status" value="1"/>
</dbReference>
<accession>A0ABS4GHK6</accession>
<keyword evidence="2" id="KW-0233">DNA recombination</keyword>
<dbReference type="SUPFAM" id="SSF50249">
    <property type="entry name" value="Nucleic acid-binding proteins"/>
    <property type="match status" value="1"/>
</dbReference>
<dbReference type="NCBIfam" id="TIGR00621">
    <property type="entry name" value="ssb"/>
    <property type="match status" value="1"/>
</dbReference>
<gene>
    <name evidence="4" type="ORF">J2Z76_002735</name>
</gene>
<keyword evidence="2" id="KW-0235">DNA replication</keyword>
<evidence type="ECO:0000313" key="5">
    <source>
        <dbReference type="Proteomes" id="UP001519342"/>
    </source>
</evidence>
<dbReference type="InterPro" id="IPR012340">
    <property type="entry name" value="NA-bd_OB-fold"/>
</dbReference>
<proteinExistence type="inferred from homology"/>